<accession>A0A914PW54</accession>
<dbReference type="WBParaSite" id="PDA_v2.g23020.t1">
    <property type="protein sequence ID" value="PDA_v2.g23020.t1"/>
    <property type="gene ID" value="PDA_v2.g23020"/>
</dbReference>
<evidence type="ECO:0000313" key="2">
    <source>
        <dbReference type="WBParaSite" id="PDA_v2.g23020.t1"/>
    </source>
</evidence>
<dbReference type="AlphaFoldDB" id="A0A914PW54"/>
<name>A0A914PW54_9BILA</name>
<dbReference type="Proteomes" id="UP000887578">
    <property type="component" value="Unplaced"/>
</dbReference>
<reference evidence="2" key="1">
    <citation type="submission" date="2022-11" db="UniProtKB">
        <authorList>
            <consortium name="WormBaseParasite"/>
        </authorList>
    </citation>
    <scope>IDENTIFICATION</scope>
</reference>
<evidence type="ECO:0000313" key="1">
    <source>
        <dbReference type="Proteomes" id="UP000887578"/>
    </source>
</evidence>
<keyword evidence="1" id="KW-1185">Reference proteome</keyword>
<protein>
    <submittedName>
        <fullName evidence="2">Uncharacterized protein</fullName>
    </submittedName>
</protein>
<organism evidence="1 2">
    <name type="scientific">Panagrolaimus davidi</name>
    <dbReference type="NCBI Taxonomy" id="227884"/>
    <lineage>
        <taxon>Eukaryota</taxon>
        <taxon>Metazoa</taxon>
        <taxon>Ecdysozoa</taxon>
        <taxon>Nematoda</taxon>
        <taxon>Chromadorea</taxon>
        <taxon>Rhabditida</taxon>
        <taxon>Tylenchina</taxon>
        <taxon>Panagrolaimomorpha</taxon>
        <taxon>Panagrolaimoidea</taxon>
        <taxon>Panagrolaimidae</taxon>
        <taxon>Panagrolaimus</taxon>
    </lineage>
</organism>
<proteinExistence type="predicted"/>
<sequence length="127" mass="14532">MQLERLYPTINDDTIDVKHFVYVKLVIKKIFASTVTEIVPLTLYSTALSQPSIIPSAPFDEYERDETPSISIHFASSTSSFHIPNNNFLNFGIAPPAYDQINDHRRLSCPNFTVRRQSSLKKEEKND</sequence>